<comment type="caution">
    <text evidence="1">The sequence shown here is derived from an EMBL/GenBank/DDBJ whole genome shotgun (WGS) entry which is preliminary data.</text>
</comment>
<organism evidence="1 2">
    <name type="scientific">Candidatus Jacksonbacteria bacterium RIFCSPLOWO2_02_FULL_44_20</name>
    <dbReference type="NCBI Taxonomy" id="1798460"/>
    <lineage>
        <taxon>Bacteria</taxon>
        <taxon>Candidatus Jacksoniibacteriota</taxon>
    </lineage>
</organism>
<dbReference type="Proteomes" id="UP000178315">
    <property type="component" value="Unassembled WGS sequence"/>
</dbReference>
<reference evidence="1 2" key="1">
    <citation type="journal article" date="2016" name="Nat. Commun.">
        <title>Thousands of microbial genomes shed light on interconnected biogeochemical processes in an aquifer system.</title>
        <authorList>
            <person name="Anantharaman K."/>
            <person name="Brown C.T."/>
            <person name="Hug L.A."/>
            <person name="Sharon I."/>
            <person name="Castelle C.J."/>
            <person name="Probst A.J."/>
            <person name="Thomas B.C."/>
            <person name="Singh A."/>
            <person name="Wilkins M.J."/>
            <person name="Karaoz U."/>
            <person name="Brodie E.L."/>
            <person name="Williams K.H."/>
            <person name="Hubbard S.S."/>
            <person name="Banfield J.F."/>
        </authorList>
    </citation>
    <scope>NUCLEOTIDE SEQUENCE [LARGE SCALE GENOMIC DNA]</scope>
</reference>
<evidence type="ECO:0000313" key="2">
    <source>
        <dbReference type="Proteomes" id="UP000178315"/>
    </source>
</evidence>
<dbReference type="AlphaFoldDB" id="A0A1G2A7A8"/>
<protein>
    <submittedName>
        <fullName evidence="1">Uncharacterized protein</fullName>
    </submittedName>
</protein>
<accession>A0A1G2A7A8</accession>
<name>A0A1G2A7A8_9BACT</name>
<sequence>MDTASLSTQNIVSEREFLALYRRVLEQFRDHARSYIIPYNDTKRAQTLLRLWRTSFADHSAEMRRLVPELYEEWERVFTILKWITLNSLIEEEIVNLIEKHWREVYEIPLYNVVEKFKVKCLGRLPEDRDNLKSRARSALLRNTQDITASRIVRGTREVKGTTRNWLMDYNEKLGTGEADKLQFIQYLTNSQNTQDLSEEDRSRVEALFSFYEHLKRSSSTLQGIEEEVPFVDEHGRLKIFHDGYIDDADIPEPEFRAIKEKLKEAGVWPKEDETAKISNDKLPVSNTVTSLTGNQSQSLDESILASYNTLPIPLEAIRAKTIELRERLKTSPQIVEQILARPEIVKDKAYVVAALILRITNYELRITNKEKLKQWIRETLEDKLGWGEEDSAKFGIRIGNLLDEPYKGWAAYNRTTRKFEWSV</sequence>
<evidence type="ECO:0000313" key="1">
    <source>
        <dbReference type="EMBL" id="OGY72722.1"/>
    </source>
</evidence>
<dbReference type="EMBL" id="MHJU01000024">
    <property type="protein sequence ID" value="OGY72722.1"/>
    <property type="molecule type" value="Genomic_DNA"/>
</dbReference>
<gene>
    <name evidence="1" type="ORF">A3H61_05060</name>
</gene>
<proteinExistence type="predicted"/>